<evidence type="ECO:0000313" key="5">
    <source>
        <dbReference type="Proteomes" id="UP001497516"/>
    </source>
</evidence>
<feature type="compositionally biased region" description="Basic residues" evidence="2">
    <location>
        <begin position="274"/>
        <end position="291"/>
    </location>
</feature>
<reference evidence="4 5" key="1">
    <citation type="submission" date="2024-04" db="EMBL/GenBank/DDBJ databases">
        <authorList>
            <person name="Fracassetti M."/>
        </authorList>
    </citation>
    <scope>NUCLEOTIDE SEQUENCE [LARGE SCALE GENOMIC DNA]</scope>
</reference>
<keyword evidence="1" id="KW-0863">Zinc-finger</keyword>
<dbReference type="EMBL" id="OZ034815">
    <property type="protein sequence ID" value="CAL1372693.1"/>
    <property type="molecule type" value="Genomic_DNA"/>
</dbReference>
<feature type="region of interest" description="Disordered" evidence="2">
    <location>
        <begin position="198"/>
        <end position="291"/>
    </location>
</feature>
<keyword evidence="1" id="KW-0862">Zinc</keyword>
<evidence type="ECO:0000313" key="4">
    <source>
        <dbReference type="EMBL" id="CAL1372693.1"/>
    </source>
</evidence>
<accession>A0AAV2DFQ4</accession>
<dbReference type="InterPro" id="IPR001878">
    <property type="entry name" value="Znf_CCHC"/>
</dbReference>
<evidence type="ECO:0000256" key="2">
    <source>
        <dbReference type="SAM" id="MobiDB-lite"/>
    </source>
</evidence>
<dbReference type="Proteomes" id="UP001497516">
    <property type="component" value="Chromosome 2"/>
</dbReference>
<evidence type="ECO:0000259" key="3">
    <source>
        <dbReference type="PROSITE" id="PS50158"/>
    </source>
</evidence>
<feature type="domain" description="CCHC-type" evidence="3">
    <location>
        <begin position="142"/>
        <end position="157"/>
    </location>
</feature>
<dbReference type="SUPFAM" id="SSF57756">
    <property type="entry name" value="Retrovirus zinc finger-like domains"/>
    <property type="match status" value="1"/>
</dbReference>
<dbReference type="GO" id="GO:0003676">
    <property type="term" value="F:nucleic acid binding"/>
    <property type="evidence" value="ECO:0007669"/>
    <property type="project" value="InterPro"/>
</dbReference>
<dbReference type="InterPro" id="IPR025558">
    <property type="entry name" value="DUF4283"/>
</dbReference>
<feature type="compositionally biased region" description="Basic and acidic residues" evidence="2">
    <location>
        <begin position="208"/>
        <end position="225"/>
    </location>
</feature>
<feature type="compositionally biased region" description="Basic and acidic residues" evidence="2">
    <location>
        <begin position="243"/>
        <end position="273"/>
    </location>
</feature>
<evidence type="ECO:0000256" key="1">
    <source>
        <dbReference type="PROSITE-ProRule" id="PRU00047"/>
    </source>
</evidence>
<gene>
    <name evidence="4" type="ORF">LTRI10_LOCUS14678</name>
</gene>
<dbReference type="Pfam" id="PF14111">
    <property type="entry name" value="DUF4283"/>
    <property type="match status" value="1"/>
</dbReference>
<dbReference type="InterPro" id="IPR036875">
    <property type="entry name" value="Znf_CCHC_sf"/>
</dbReference>
<proteinExistence type="predicted"/>
<dbReference type="PROSITE" id="PS50158">
    <property type="entry name" value="ZF_CCHC"/>
    <property type="match status" value="1"/>
</dbReference>
<dbReference type="PANTHER" id="PTHR31286:SF99">
    <property type="entry name" value="DUF4283 DOMAIN-CONTAINING PROTEIN"/>
    <property type="match status" value="1"/>
</dbReference>
<dbReference type="AlphaFoldDB" id="A0AAV2DFQ4"/>
<keyword evidence="5" id="KW-1185">Reference proteome</keyword>
<dbReference type="InterPro" id="IPR040256">
    <property type="entry name" value="At4g02000-like"/>
</dbReference>
<protein>
    <recommendedName>
        <fullName evidence="3">CCHC-type domain-containing protein</fullName>
    </recommendedName>
</protein>
<dbReference type="PANTHER" id="PTHR31286">
    <property type="entry name" value="GLYCINE-RICH CELL WALL STRUCTURAL PROTEIN 1.8-LIKE"/>
    <property type="match status" value="1"/>
</dbReference>
<sequence length="291" mass="33363">MWAKTGTVKIGDIGNGYYQAIFGSQLDYDRALYGGPWTVDDQYIASEPWRLDFDPDYDVINKTMVWVCLPRLPMAYFDEEILESIGSRLGRVVKIDYNTVNGFRGNYARICIEIDLRKRLVPKYRLKRRVRRVEYEGLDTVCYECGHHGHLESSCPSSASMANATPEHKTVDEGIQMVSHEIRPEVLEDYGPWMIATRAKRNKNPTKGVEKKEVQGKGNLKREEQVGGSRFSALKTDVEDVGEEKNDDKELAEEKQKADAGEETNENLKENKGRRMGARRKRGRKSINHIR</sequence>
<name>A0AAV2DFQ4_9ROSI</name>
<keyword evidence="1" id="KW-0479">Metal-binding</keyword>
<dbReference type="GO" id="GO:0008270">
    <property type="term" value="F:zinc ion binding"/>
    <property type="evidence" value="ECO:0007669"/>
    <property type="project" value="UniProtKB-KW"/>
</dbReference>
<organism evidence="4 5">
    <name type="scientific">Linum trigynum</name>
    <dbReference type="NCBI Taxonomy" id="586398"/>
    <lineage>
        <taxon>Eukaryota</taxon>
        <taxon>Viridiplantae</taxon>
        <taxon>Streptophyta</taxon>
        <taxon>Embryophyta</taxon>
        <taxon>Tracheophyta</taxon>
        <taxon>Spermatophyta</taxon>
        <taxon>Magnoliopsida</taxon>
        <taxon>eudicotyledons</taxon>
        <taxon>Gunneridae</taxon>
        <taxon>Pentapetalae</taxon>
        <taxon>rosids</taxon>
        <taxon>fabids</taxon>
        <taxon>Malpighiales</taxon>
        <taxon>Linaceae</taxon>
        <taxon>Linum</taxon>
    </lineage>
</organism>